<dbReference type="SUPFAM" id="SSF56281">
    <property type="entry name" value="Metallo-hydrolase/oxidoreductase"/>
    <property type="match status" value="1"/>
</dbReference>
<protein>
    <submittedName>
        <fullName evidence="2">MBL fold metallo-hydrolase</fullName>
    </submittedName>
</protein>
<keyword evidence="2" id="KW-0378">Hydrolase</keyword>
<dbReference type="RefSeq" id="WP_176942714.1">
    <property type="nucleotide sequence ID" value="NZ_JABZEC010000004.1"/>
</dbReference>
<accession>A0A850RCQ5</accession>
<proteinExistence type="predicted"/>
<organism evidence="2 3">
    <name type="scientific">Bombilactobacillus apium</name>
    <dbReference type="NCBI Taxonomy" id="2675299"/>
    <lineage>
        <taxon>Bacteria</taxon>
        <taxon>Bacillati</taxon>
        <taxon>Bacillota</taxon>
        <taxon>Bacilli</taxon>
        <taxon>Lactobacillales</taxon>
        <taxon>Lactobacillaceae</taxon>
        <taxon>Bombilactobacillus</taxon>
    </lineage>
</organism>
<dbReference type="PANTHER" id="PTHR47619:SF1">
    <property type="entry name" value="EXODEOXYRIBONUCLEASE WALJ"/>
    <property type="match status" value="1"/>
</dbReference>
<dbReference type="AlphaFoldDB" id="A0A850RCQ5"/>
<reference evidence="2 3" key="1">
    <citation type="submission" date="2020-06" db="EMBL/GenBank/DDBJ databases">
        <authorList>
            <person name="Kang J."/>
        </authorList>
    </citation>
    <scope>NUCLEOTIDE SEQUENCE [LARGE SCALE GENOMIC DNA]</scope>
    <source>
        <strain evidence="2 3">DCY120</strain>
    </source>
</reference>
<name>A0A850RCQ5_9LACO</name>
<dbReference type="Proteomes" id="UP000563523">
    <property type="component" value="Unassembled WGS sequence"/>
</dbReference>
<feature type="domain" description="Metallo-beta-lactamase" evidence="1">
    <location>
        <begin position="16"/>
        <end position="221"/>
    </location>
</feature>
<dbReference type="InterPro" id="IPR036866">
    <property type="entry name" value="RibonucZ/Hydroxyglut_hydro"/>
</dbReference>
<dbReference type="InterPro" id="IPR052533">
    <property type="entry name" value="WalJ/YycJ-like"/>
</dbReference>
<evidence type="ECO:0000259" key="1">
    <source>
        <dbReference type="SMART" id="SM00849"/>
    </source>
</evidence>
<dbReference type="EMBL" id="JABZEC010000004">
    <property type="protein sequence ID" value="NVY96548.1"/>
    <property type="molecule type" value="Genomic_DNA"/>
</dbReference>
<keyword evidence="3" id="KW-1185">Reference proteome</keyword>
<dbReference type="InterPro" id="IPR058121">
    <property type="entry name" value="WalJ/YycJ"/>
</dbReference>
<dbReference type="GO" id="GO:0016787">
    <property type="term" value="F:hydrolase activity"/>
    <property type="evidence" value="ECO:0007669"/>
    <property type="project" value="UniProtKB-KW"/>
</dbReference>
<dbReference type="PANTHER" id="PTHR47619">
    <property type="entry name" value="METALLO-HYDROLASE YYCJ-RELATED"/>
    <property type="match status" value="1"/>
</dbReference>
<dbReference type="Gene3D" id="3.60.15.10">
    <property type="entry name" value="Ribonuclease Z/Hydroxyacylglutathione hydrolase-like"/>
    <property type="match status" value="1"/>
</dbReference>
<dbReference type="InterPro" id="IPR001279">
    <property type="entry name" value="Metallo-B-lactamas"/>
</dbReference>
<gene>
    <name evidence="2" type="ORF">HU830_05130</name>
</gene>
<dbReference type="Pfam" id="PF12706">
    <property type="entry name" value="Lactamase_B_2"/>
    <property type="match status" value="1"/>
</dbReference>
<dbReference type="CDD" id="cd07733">
    <property type="entry name" value="YycJ-like_MBL-fold"/>
    <property type="match status" value="1"/>
</dbReference>
<evidence type="ECO:0000313" key="2">
    <source>
        <dbReference type="EMBL" id="NVY96548.1"/>
    </source>
</evidence>
<evidence type="ECO:0000313" key="3">
    <source>
        <dbReference type="Proteomes" id="UP000563523"/>
    </source>
</evidence>
<dbReference type="SMART" id="SM00849">
    <property type="entry name" value="Lactamase_B"/>
    <property type="match status" value="1"/>
</dbReference>
<comment type="caution">
    <text evidence="2">The sequence shown here is derived from an EMBL/GenBank/DDBJ whole genome shotgun (WGS) entry which is preliminary data.</text>
</comment>
<sequence length="267" mass="29834">MAADSFQVSILASSSQGNSLLVKTPHEQILVDAGLSGKKIQTLLQSVGSDMRQIAAILVTHEHSDHIRGVGVLARRYGVPIYANQKTWQAMAPKIGKVPLEQQHIFAPESCLSLGDLEIESFRVSHDAADPQFYNLHYDNKSFIDLTDTGYVSDRVKYQIQNADGILLECNHDVEMLRQGNYPWSLQQRILGDEGHLSNLDSARTLSEVIGNATKQVYLGHRSPHNNERNLAHQTVAHFLEDRDYAVDHDFRLWDTAALQATPLISL</sequence>